<evidence type="ECO:0000313" key="3">
    <source>
        <dbReference type="Proteomes" id="UP001396334"/>
    </source>
</evidence>
<proteinExistence type="predicted"/>
<organism evidence="2 3">
    <name type="scientific">Hibiscus sabdariffa</name>
    <name type="common">roselle</name>
    <dbReference type="NCBI Taxonomy" id="183260"/>
    <lineage>
        <taxon>Eukaryota</taxon>
        <taxon>Viridiplantae</taxon>
        <taxon>Streptophyta</taxon>
        <taxon>Embryophyta</taxon>
        <taxon>Tracheophyta</taxon>
        <taxon>Spermatophyta</taxon>
        <taxon>Magnoliopsida</taxon>
        <taxon>eudicotyledons</taxon>
        <taxon>Gunneridae</taxon>
        <taxon>Pentapetalae</taxon>
        <taxon>rosids</taxon>
        <taxon>malvids</taxon>
        <taxon>Malvales</taxon>
        <taxon>Malvaceae</taxon>
        <taxon>Malvoideae</taxon>
        <taxon>Hibiscus</taxon>
    </lineage>
</organism>
<gene>
    <name evidence="2" type="ORF">V6N11_073088</name>
</gene>
<evidence type="ECO:0000256" key="1">
    <source>
        <dbReference type="SAM" id="MobiDB-lite"/>
    </source>
</evidence>
<feature type="compositionally biased region" description="Polar residues" evidence="1">
    <location>
        <begin position="44"/>
        <end position="57"/>
    </location>
</feature>
<sequence length="97" mass="10273">MGKPIAKLPAIASRDKVIQVDTSLNLENRAAVHIDSTRGGPKPSVSNARNQSLSNNVTGVKANRVSSLLSDLDKDKAEVDRPLGNANTIEEALDAII</sequence>
<accession>A0ABR2P923</accession>
<feature type="region of interest" description="Disordered" evidence="1">
    <location>
        <begin position="34"/>
        <end position="57"/>
    </location>
</feature>
<comment type="caution">
    <text evidence="2">The sequence shown here is derived from an EMBL/GenBank/DDBJ whole genome shotgun (WGS) entry which is preliminary data.</text>
</comment>
<dbReference type="Proteomes" id="UP001396334">
    <property type="component" value="Unassembled WGS sequence"/>
</dbReference>
<protein>
    <submittedName>
        <fullName evidence="2">Uncharacterized protein</fullName>
    </submittedName>
</protein>
<dbReference type="EMBL" id="JBBPBN010000073">
    <property type="protein sequence ID" value="KAK8984938.1"/>
    <property type="molecule type" value="Genomic_DNA"/>
</dbReference>
<reference evidence="2 3" key="1">
    <citation type="journal article" date="2024" name="G3 (Bethesda)">
        <title>Genome assembly of Hibiscus sabdariffa L. provides insights into metabolisms of medicinal natural products.</title>
        <authorList>
            <person name="Kim T."/>
        </authorList>
    </citation>
    <scope>NUCLEOTIDE SEQUENCE [LARGE SCALE GENOMIC DNA]</scope>
    <source>
        <strain evidence="2">TK-2024</strain>
        <tissue evidence="2">Old leaves</tissue>
    </source>
</reference>
<name>A0ABR2P923_9ROSI</name>
<keyword evidence="3" id="KW-1185">Reference proteome</keyword>
<evidence type="ECO:0000313" key="2">
    <source>
        <dbReference type="EMBL" id="KAK8984938.1"/>
    </source>
</evidence>